<organism evidence="3 4">
    <name type="scientific">Paracoccus alkenifer</name>
    <dbReference type="NCBI Taxonomy" id="65735"/>
    <lineage>
        <taxon>Bacteria</taxon>
        <taxon>Pseudomonadati</taxon>
        <taxon>Pseudomonadota</taxon>
        <taxon>Alphaproteobacteria</taxon>
        <taxon>Rhodobacterales</taxon>
        <taxon>Paracoccaceae</taxon>
        <taxon>Paracoccus</taxon>
    </lineage>
</organism>
<feature type="binding site" evidence="2">
    <location>
        <position position="142"/>
    </location>
    <ligand>
        <name>Fe cation</name>
        <dbReference type="ChEBI" id="CHEBI:24875"/>
    </ligand>
</feature>
<dbReference type="PRINTS" id="PR01576">
    <property type="entry name" value="PDEFORMYLASE"/>
</dbReference>
<sequence length="178" mass="20047">MAYLPRMTRPILLFPDPRLRKTCAPVGRITPEIEALAADMLATMYSAPGVGLAAPQVGVLSRLFVMDCNKDPDAPREPVVMVDPEVVSASEVLNAYEEGCLSFPDQYAEVTRPVEVRMRWTGLDGKLHERDFDGLWATCAQHELDHLNGRLFIDHIGPMKRQMIARRMTKMKRELARA</sequence>
<feature type="binding site" evidence="2">
    <location>
        <position position="146"/>
    </location>
    <ligand>
        <name>Fe cation</name>
        <dbReference type="ChEBI" id="CHEBI:24875"/>
    </ligand>
</feature>
<evidence type="ECO:0000256" key="1">
    <source>
        <dbReference type="ARBA" id="ARBA00010759"/>
    </source>
</evidence>
<protein>
    <recommendedName>
        <fullName evidence="2">Peptide deformylase</fullName>
        <shortName evidence="2">PDF</shortName>
        <ecNumber evidence="2">3.5.1.88</ecNumber>
    </recommendedName>
    <alternativeName>
        <fullName evidence="2">Polypeptide deformylase</fullName>
    </alternativeName>
</protein>
<dbReference type="EMBL" id="FNXG01000003">
    <property type="protein sequence ID" value="SEH97112.1"/>
    <property type="molecule type" value="Genomic_DNA"/>
</dbReference>
<comment type="cofactor">
    <cofactor evidence="2">
        <name>Fe(2+)</name>
        <dbReference type="ChEBI" id="CHEBI:29033"/>
    </cofactor>
    <text evidence="2">Binds 1 Fe(2+) ion.</text>
</comment>
<dbReference type="Gene3D" id="3.90.45.10">
    <property type="entry name" value="Peptide deformylase"/>
    <property type="match status" value="1"/>
</dbReference>
<dbReference type="Proteomes" id="UP000199125">
    <property type="component" value="Unassembled WGS sequence"/>
</dbReference>
<evidence type="ECO:0000313" key="4">
    <source>
        <dbReference type="Proteomes" id="UP000199125"/>
    </source>
</evidence>
<keyword evidence="2" id="KW-0648">Protein biosynthesis</keyword>
<feature type="binding site" evidence="2">
    <location>
        <position position="100"/>
    </location>
    <ligand>
        <name>Fe cation</name>
        <dbReference type="ChEBI" id="CHEBI:24875"/>
    </ligand>
</feature>
<comment type="function">
    <text evidence="2">Removes the formyl group from the N-terminal Met of newly synthesized proteins. Requires at least a dipeptide for an efficient rate of reaction. N-terminal L-methionine is a prerequisite for activity but the enzyme has broad specificity at other positions.</text>
</comment>
<dbReference type="InterPro" id="IPR023635">
    <property type="entry name" value="Peptide_deformylase"/>
</dbReference>
<accession>A0A1H6MFP5</accession>
<dbReference type="STRING" id="65735.SAMN04488075_1984"/>
<dbReference type="HAMAP" id="MF_00163">
    <property type="entry name" value="Pep_deformylase"/>
    <property type="match status" value="1"/>
</dbReference>
<comment type="catalytic activity">
    <reaction evidence="2">
        <text>N-terminal N-formyl-L-methionyl-[peptide] + H2O = N-terminal L-methionyl-[peptide] + formate</text>
        <dbReference type="Rhea" id="RHEA:24420"/>
        <dbReference type="Rhea" id="RHEA-COMP:10639"/>
        <dbReference type="Rhea" id="RHEA-COMP:10640"/>
        <dbReference type="ChEBI" id="CHEBI:15377"/>
        <dbReference type="ChEBI" id="CHEBI:15740"/>
        <dbReference type="ChEBI" id="CHEBI:49298"/>
        <dbReference type="ChEBI" id="CHEBI:64731"/>
        <dbReference type="EC" id="3.5.1.88"/>
    </reaction>
</comment>
<dbReference type="PANTHER" id="PTHR10458">
    <property type="entry name" value="PEPTIDE DEFORMYLASE"/>
    <property type="match status" value="1"/>
</dbReference>
<dbReference type="CDD" id="cd00487">
    <property type="entry name" value="Pep_deformylase"/>
    <property type="match status" value="1"/>
</dbReference>
<dbReference type="SUPFAM" id="SSF56420">
    <property type="entry name" value="Peptide deformylase"/>
    <property type="match status" value="1"/>
</dbReference>
<proteinExistence type="inferred from homology"/>
<name>A0A1H6MFP5_9RHOB</name>
<dbReference type="GO" id="GO:0042586">
    <property type="term" value="F:peptide deformylase activity"/>
    <property type="evidence" value="ECO:0007669"/>
    <property type="project" value="UniProtKB-UniRule"/>
</dbReference>
<feature type="active site" evidence="2">
    <location>
        <position position="143"/>
    </location>
</feature>
<keyword evidence="4" id="KW-1185">Reference proteome</keyword>
<dbReference type="GO" id="GO:0006412">
    <property type="term" value="P:translation"/>
    <property type="evidence" value="ECO:0007669"/>
    <property type="project" value="UniProtKB-UniRule"/>
</dbReference>
<dbReference type="NCBIfam" id="TIGR00079">
    <property type="entry name" value="pept_deformyl"/>
    <property type="match status" value="1"/>
</dbReference>
<dbReference type="NCBIfam" id="NF001159">
    <property type="entry name" value="PRK00150.1-3"/>
    <property type="match status" value="1"/>
</dbReference>
<keyword evidence="2" id="KW-0378">Hydrolase</keyword>
<dbReference type="AlphaFoldDB" id="A0A1H6MFP5"/>
<dbReference type="Pfam" id="PF01327">
    <property type="entry name" value="Pep_deformylase"/>
    <property type="match status" value="1"/>
</dbReference>
<comment type="similarity">
    <text evidence="1 2">Belongs to the polypeptide deformylase family.</text>
</comment>
<evidence type="ECO:0000256" key="2">
    <source>
        <dbReference type="HAMAP-Rule" id="MF_00163"/>
    </source>
</evidence>
<dbReference type="EC" id="3.5.1.88" evidence="2"/>
<gene>
    <name evidence="2" type="primary">def</name>
    <name evidence="3" type="ORF">SAMN04488075_1984</name>
</gene>
<reference evidence="4" key="1">
    <citation type="submission" date="2016-10" db="EMBL/GenBank/DDBJ databases">
        <authorList>
            <person name="Varghese N."/>
            <person name="Submissions S."/>
        </authorList>
    </citation>
    <scope>NUCLEOTIDE SEQUENCE [LARGE SCALE GENOMIC DNA]</scope>
    <source>
        <strain evidence="4">DSM 11593</strain>
    </source>
</reference>
<dbReference type="PIRSF" id="PIRSF004749">
    <property type="entry name" value="Pep_def"/>
    <property type="match status" value="1"/>
</dbReference>
<evidence type="ECO:0000313" key="3">
    <source>
        <dbReference type="EMBL" id="SEH97112.1"/>
    </source>
</evidence>
<dbReference type="PANTHER" id="PTHR10458:SF22">
    <property type="entry name" value="PEPTIDE DEFORMYLASE"/>
    <property type="match status" value="1"/>
</dbReference>
<keyword evidence="2" id="KW-0479">Metal-binding</keyword>
<keyword evidence="2" id="KW-0408">Iron</keyword>
<dbReference type="GO" id="GO:0046872">
    <property type="term" value="F:metal ion binding"/>
    <property type="evidence" value="ECO:0007669"/>
    <property type="project" value="UniProtKB-KW"/>
</dbReference>
<dbReference type="InterPro" id="IPR036821">
    <property type="entry name" value="Peptide_deformylase_sf"/>
</dbReference>